<dbReference type="SUPFAM" id="SSF46894">
    <property type="entry name" value="C-terminal effector domain of the bipartite response regulators"/>
    <property type="match status" value="1"/>
</dbReference>
<evidence type="ECO:0000256" key="4">
    <source>
        <dbReference type="ARBA" id="ARBA00023163"/>
    </source>
</evidence>
<protein>
    <submittedName>
        <fullName evidence="7">Response regulator</fullName>
    </submittedName>
</protein>
<organism evidence="7 8">
    <name type="scientific">Paenibacillus paeoniae</name>
    <dbReference type="NCBI Taxonomy" id="2292705"/>
    <lineage>
        <taxon>Bacteria</taxon>
        <taxon>Bacillati</taxon>
        <taxon>Bacillota</taxon>
        <taxon>Bacilli</taxon>
        <taxon>Bacillales</taxon>
        <taxon>Paenibacillaceae</taxon>
        <taxon>Paenibacillus</taxon>
    </lineage>
</organism>
<dbReference type="InterPro" id="IPR051677">
    <property type="entry name" value="AfsR-DnrI-RedD_regulator"/>
</dbReference>
<dbReference type="InterPro" id="IPR011006">
    <property type="entry name" value="CheY-like_superfamily"/>
</dbReference>
<dbReference type="EMBL" id="QUBQ01000006">
    <property type="protein sequence ID" value="REK71180.1"/>
    <property type="molecule type" value="Genomic_DNA"/>
</dbReference>
<evidence type="ECO:0000313" key="8">
    <source>
        <dbReference type="Proteomes" id="UP000261905"/>
    </source>
</evidence>
<comment type="caution">
    <text evidence="7">The sequence shown here is derived from an EMBL/GenBank/DDBJ whole genome shotgun (WGS) entry which is preliminary data.</text>
</comment>
<dbReference type="Proteomes" id="UP000261905">
    <property type="component" value="Unassembled WGS sequence"/>
</dbReference>
<proteinExistence type="predicted"/>
<feature type="modified residue" description="4-aspartylphosphate" evidence="5">
    <location>
        <position position="53"/>
    </location>
</feature>
<keyword evidence="5" id="KW-0597">Phosphoprotein</keyword>
<keyword evidence="1" id="KW-0902">Two-component regulatory system</keyword>
<evidence type="ECO:0000256" key="2">
    <source>
        <dbReference type="ARBA" id="ARBA00023015"/>
    </source>
</evidence>
<dbReference type="SMART" id="SM01043">
    <property type="entry name" value="BTAD"/>
    <property type="match status" value="1"/>
</dbReference>
<dbReference type="Pfam" id="PF03704">
    <property type="entry name" value="BTAD"/>
    <property type="match status" value="1"/>
</dbReference>
<feature type="domain" description="Response regulatory" evidence="6">
    <location>
        <begin position="2"/>
        <end position="116"/>
    </location>
</feature>
<evidence type="ECO:0000259" key="6">
    <source>
        <dbReference type="PROSITE" id="PS50110"/>
    </source>
</evidence>
<reference evidence="7 8" key="1">
    <citation type="submission" date="2018-08" db="EMBL/GenBank/DDBJ databases">
        <title>Paenibacillus sp. M4BSY-1, whole genome shotgun sequence.</title>
        <authorList>
            <person name="Tuo L."/>
        </authorList>
    </citation>
    <scope>NUCLEOTIDE SEQUENCE [LARGE SCALE GENOMIC DNA]</scope>
    <source>
        <strain evidence="7 8">M4BSY-1</strain>
    </source>
</reference>
<dbReference type="PROSITE" id="PS50110">
    <property type="entry name" value="RESPONSE_REGULATORY"/>
    <property type="match status" value="1"/>
</dbReference>
<dbReference type="Pfam" id="PF00072">
    <property type="entry name" value="Response_reg"/>
    <property type="match status" value="1"/>
</dbReference>
<dbReference type="Gene3D" id="1.25.40.10">
    <property type="entry name" value="Tetratricopeptide repeat domain"/>
    <property type="match status" value="1"/>
</dbReference>
<dbReference type="InterPro" id="IPR036388">
    <property type="entry name" value="WH-like_DNA-bd_sf"/>
</dbReference>
<dbReference type="PANTHER" id="PTHR35807:SF2">
    <property type="entry name" value="TRANSCRIPTIONAL ACTIVATOR DOMAIN"/>
    <property type="match status" value="1"/>
</dbReference>
<keyword evidence="8" id="KW-1185">Reference proteome</keyword>
<dbReference type="PANTHER" id="PTHR35807">
    <property type="entry name" value="TRANSCRIPTIONAL REGULATOR REDD-RELATED"/>
    <property type="match status" value="1"/>
</dbReference>
<keyword evidence="3" id="KW-0238">DNA-binding</keyword>
<dbReference type="GO" id="GO:0000160">
    <property type="term" value="P:phosphorelay signal transduction system"/>
    <property type="evidence" value="ECO:0007669"/>
    <property type="project" value="UniProtKB-KW"/>
</dbReference>
<sequence>MRVILIDDERLALDYMVYQLADLPEIEIIGKHIDPLKGKEQIFQSDVDIVFLDIHLPEISGLELAGQILEKKPYLSIVFVTAYDDYAVKAFELDALDYIVKPVMKSRLLKTINRLKERRESVGDERRQASSIRIKLFRQAEIGTGSLPYELMHWRTAKAQELFLYLLLHRRELVRKATLIDLLWPDLEDSEKVYAQLYTTVYHVRKGLSRLGRHFELMNAADGYRLNVVDAQFDVEEWENAISLDRPLTAETIDRYAAAMELYGGDFLQEYDYWWAEAERERLRQLWLRASLRIAECYEGFGQTDQAILRYLEIGLRQPVAEEAHFGLMKLYASQRNLAAVHRQYRVLEQTLQMQMHELPSPYITEWYTQLLEQNRE</sequence>
<dbReference type="GO" id="GO:0006355">
    <property type="term" value="P:regulation of DNA-templated transcription"/>
    <property type="evidence" value="ECO:0007669"/>
    <property type="project" value="InterPro"/>
</dbReference>
<dbReference type="OrthoDB" id="3190595at2"/>
<dbReference type="Gene3D" id="1.10.10.10">
    <property type="entry name" value="Winged helix-like DNA-binding domain superfamily/Winged helix DNA-binding domain"/>
    <property type="match status" value="1"/>
</dbReference>
<name>A0A371P6P3_9BACL</name>
<dbReference type="AlphaFoldDB" id="A0A371P6P3"/>
<dbReference type="RefSeq" id="WP_116049154.1">
    <property type="nucleotide sequence ID" value="NZ_QUBQ01000006.1"/>
</dbReference>
<gene>
    <name evidence="7" type="ORF">DX130_22295</name>
</gene>
<evidence type="ECO:0000256" key="3">
    <source>
        <dbReference type="ARBA" id="ARBA00023125"/>
    </source>
</evidence>
<dbReference type="InterPro" id="IPR011990">
    <property type="entry name" value="TPR-like_helical_dom_sf"/>
</dbReference>
<dbReference type="SMART" id="SM00448">
    <property type="entry name" value="REC"/>
    <property type="match status" value="1"/>
</dbReference>
<keyword evidence="2" id="KW-0805">Transcription regulation</keyword>
<evidence type="ECO:0000256" key="5">
    <source>
        <dbReference type="PROSITE-ProRule" id="PRU00169"/>
    </source>
</evidence>
<dbReference type="SUPFAM" id="SSF52172">
    <property type="entry name" value="CheY-like"/>
    <property type="match status" value="1"/>
</dbReference>
<dbReference type="SUPFAM" id="SSF48452">
    <property type="entry name" value="TPR-like"/>
    <property type="match status" value="1"/>
</dbReference>
<dbReference type="InterPro" id="IPR005158">
    <property type="entry name" value="BTAD"/>
</dbReference>
<accession>A0A371P6P3</accession>
<dbReference type="Gene3D" id="3.40.50.2300">
    <property type="match status" value="1"/>
</dbReference>
<dbReference type="GO" id="GO:0003677">
    <property type="term" value="F:DNA binding"/>
    <property type="evidence" value="ECO:0007669"/>
    <property type="project" value="UniProtKB-KW"/>
</dbReference>
<evidence type="ECO:0000313" key="7">
    <source>
        <dbReference type="EMBL" id="REK71180.1"/>
    </source>
</evidence>
<dbReference type="InterPro" id="IPR001789">
    <property type="entry name" value="Sig_transdc_resp-reg_receiver"/>
</dbReference>
<dbReference type="InterPro" id="IPR016032">
    <property type="entry name" value="Sig_transdc_resp-reg_C-effctor"/>
</dbReference>
<evidence type="ECO:0000256" key="1">
    <source>
        <dbReference type="ARBA" id="ARBA00023012"/>
    </source>
</evidence>
<keyword evidence="4" id="KW-0804">Transcription</keyword>